<dbReference type="RefSeq" id="WP_274152621.1">
    <property type="nucleotide sequence ID" value="NZ_CP117812.1"/>
</dbReference>
<comment type="similarity">
    <text evidence="1">Belongs to the UPF0162 family.</text>
</comment>
<keyword evidence="4" id="KW-1185">Reference proteome</keyword>
<gene>
    <name evidence="3" type="ORF">PQO03_19070</name>
</gene>
<feature type="domain" description="Protein SirB1 N-terminal" evidence="2">
    <location>
        <begin position="129"/>
        <end position="243"/>
    </location>
</feature>
<accession>A0ABY7VYR7</accession>
<dbReference type="Proteomes" id="UP001214250">
    <property type="component" value="Chromosome 2"/>
</dbReference>
<evidence type="ECO:0000256" key="1">
    <source>
        <dbReference type="ARBA" id="ARBA00007100"/>
    </source>
</evidence>
<dbReference type="Pfam" id="PF13369">
    <property type="entry name" value="Transglut_core2"/>
    <property type="match status" value="1"/>
</dbReference>
<evidence type="ECO:0000259" key="2">
    <source>
        <dbReference type="Pfam" id="PF13369"/>
    </source>
</evidence>
<reference evidence="3 4" key="1">
    <citation type="submission" date="2023-02" db="EMBL/GenBank/DDBJ databases">
        <title>Genome sequence of Lentisphaera profundi SAORIC-696.</title>
        <authorList>
            <person name="Kim e."/>
            <person name="Cho J.-C."/>
            <person name="Choi A."/>
            <person name="Kang I."/>
        </authorList>
    </citation>
    <scope>NUCLEOTIDE SEQUENCE [LARGE SCALE GENOMIC DNA]</scope>
    <source>
        <strain evidence="3 4">SAORIC-696</strain>
    </source>
</reference>
<evidence type="ECO:0000313" key="4">
    <source>
        <dbReference type="Proteomes" id="UP001214250"/>
    </source>
</evidence>
<organism evidence="3 4">
    <name type="scientific">Lentisphaera profundi</name>
    <dbReference type="NCBI Taxonomy" id="1658616"/>
    <lineage>
        <taxon>Bacteria</taxon>
        <taxon>Pseudomonadati</taxon>
        <taxon>Lentisphaerota</taxon>
        <taxon>Lentisphaeria</taxon>
        <taxon>Lentisphaerales</taxon>
        <taxon>Lentisphaeraceae</taxon>
        <taxon>Lentisphaera</taxon>
    </lineage>
</organism>
<dbReference type="EMBL" id="CP117812">
    <property type="protein sequence ID" value="WDE97931.1"/>
    <property type="molecule type" value="Genomic_DNA"/>
</dbReference>
<sequence>MAAHLTGKVYALSDLLCRRDEDFDNLCNVLLKSDLIDLQEMTMKMEELELPAKGILSKLLHTRRVNEISRKIQGSFETANEDSFESILILIDTLICNKDQQSAIKKGIKALELELGENPSFEDFKTVFEKFSAKGINYQLATNCSLFNLLKTQQGMPVIICALVVLLAKRKKLKFFGVNLPGYFILAQDCTDGIIRYYDPSNEGFNEVSKSELRQLTNHYGYDLQDEMLDPVGETDILIRIMNNLYRIWAKQSSSLKFRAAGSIIQMMKGV</sequence>
<protein>
    <submittedName>
        <fullName evidence="3">Transglutaminase family protein</fullName>
    </submittedName>
</protein>
<name>A0ABY7VYR7_9BACT</name>
<evidence type="ECO:0000313" key="3">
    <source>
        <dbReference type="EMBL" id="WDE97931.1"/>
    </source>
</evidence>
<dbReference type="InterPro" id="IPR032698">
    <property type="entry name" value="SirB1_N"/>
</dbReference>
<proteinExistence type="inferred from homology"/>